<evidence type="ECO:0000313" key="3">
    <source>
        <dbReference type="Proteomes" id="UP000307440"/>
    </source>
</evidence>
<protein>
    <recommendedName>
        <fullName evidence="1">G domain-containing protein</fullName>
    </recommendedName>
</protein>
<evidence type="ECO:0000259" key="1">
    <source>
        <dbReference type="Pfam" id="PF01926"/>
    </source>
</evidence>
<dbReference type="Proteomes" id="UP000307440">
    <property type="component" value="Unassembled WGS sequence"/>
</dbReference>
<keyword evidence="3" id="KW-1185">Reference proteome</keyword>
<accession>A0A5C3KJV1</accession>
<dbReference type="EMBL" id="ML210300">
    <property type="protein sequence ID" value="TFK20424.1"/>
    <property type="molecule type" value="Genomic_DNA"/>
</dbReference>
<dbReference type="OrthoDB" id="8954335at2759"/>
<dbReference type="GO" id="GO:0005525">
    <property type="term" value="F:GTP binding"/>
    <property type="evidence" value="ECO:0007669"/>
    <property type="project" value="InterPro"/>
</dbReference>
<dbReference type="InterPro" id="IPR006073">
    <property type="entry name" value="GTP-bd"/>
</dbReference>
<organism evidence="2 3">
    <name type="scientific">Coprinopsis marcescibilis</name>
    <name type="common">Agaric fungus</name>
    <name type="synonym">Psathyrella marcescibilis</name>
    <dbReference type="NCBI Taxonomy" id="230819"/>
    <lineage>
        <taxon>Eukaryota</taxon>
        <taxon>Fungi</taxon>
        <taxon>Dikarya</taxon>
        <taxon>Basidiomycota</taxon>
        <taxon>Agaricomycotina</taxon>
        <taxon>Agaricomycetes</taxon>
        <taxon>Agaricomycetidae</taxon>
        <taxon>Agaricales</taxon>
        <taxon>Agaricineae</taxon>
        <taxon>Psathyrellaceae</taxon>
        <taxon>Coprinopsis</taxon>
    </lineage>
</organism>
<gene>
    <name evidence="2" type="ORF">FA15DRAFT_759360</name>
</gene>
<proteinExistence type="predicted"/>
<dbReference type="InterPro" id="IPR027417">
    <property type="entry name" value="P-loop_NTPase"/>
</dbReference>
<sequence>MGEEVATTHGGVEPCTHQVRAYMVPPEHPTYENVFKKSGGRIFLIDTPGFDFGDFGQRLQEIMLLLKSATSKGVNIVGVAYIVSTHANQMGRRNRLHFEVFSSVCGEEFLRKVVLCITSGDSSNRSNATELRIQDFNSTIRKERLTNHPECANRVLQYVAETAALDSGAPKWLGDGAKTTTQTLISKVMSSEYGVPALGRLFGAPRQVDDCTLVILLGQTGVGKSSFINDLLVDSRAIVNHAIMPTRPSVDHFKVPTADRNSVLTFVECPGFNREDIPDSKISDLICDFFDTSSPFSPQSTVLGIVYLLDTWGPSVENPGYRILGDSRVTCGKVLGVTTSRPDTLEKNPFKEHSLVKHIVQQGVPMEEYTYDSPNYAWNVIAPVLGGTSMTLSTFLQLFRSI</sequence>
<evidence type="ECO:0000313" key="2">
    <source>
        <dbReference type="EMBL" id="TFK20424.1"/>
    </source>
</evidence>
<dbReference type="Pfam" id="PF01926">
    <property type="entry name" value="MMR_HSR1"/>
    <property type="match status" value="1"/>
</dbReference>
<dbReference type="CDD" id="cd00882">
    <property type="entry name" value="Ras_like_GTPase"/>
    <property type="match status" value="1"/>
</dbReference>
<reference evidence="2 3" key="1">
    <citation type="journal article" date="2019" name="Nat. Ecol. Evol.">
        <title>Megaphylogeny resolves global patterns of mushroom evolution.</title>
        <authorList>
            <person name="Varga T."/>
            <person name="Krizsan K."/>
            <person name="Foldi C."/>
            <person name="Dima B."/>
            <person name="Sanchez-Garcia M."/>
            <person name="Sanchez-Ramirez S."/>
            <person name="Szollosi G.J."/>
            <person name="Szarkandi J.G."/>
            <person name="Papp V."/>
            <person name="Albert L."/>
            <person name="Andreopoulos W."/>
            <person name="Angelini C."/>
            <person name="Antonin V."/>
            <person name="Barry K.W."/>
            <person name="Bougher N.L."/>
            <person name="Buchanan P."/>
            <person name="Buyck B."/>
            <person name="Bense V."/>
            <person name="Catcheside P."/>
            <person name="Chovatia M."/>
            <person name="Cooper J."/>
            <person name="Damon W."/>
            <person name="Desjardin D."/>
            <person name="Finy P."/>
            <person name="Geml J."/>
            <person name="Haridas S."/>
            <person name="Hughes K."/>
            <person name="Justo A."/>
            <person name="Karasinski D."/>
            <person name="Kautmanova I."/>
            <person name="Kiss B."/>
            <person name="Kocsube S."/>
            <person name="Kotiranta H."/>
            <person name="LaButti K.M."/>
            <person name="Lechner B.E."/>
            <person name="Liimatainen K."/>
            <person name="Lipzen A."/>
            <person name="Lukacs Z."/>
            <person name="Mihaltcheva S."/>
            <person name="Morgado L.N."/>
            <person name="Niskanen T."/>
            <person name="Noordeloos M.E."/>
            <person name="Ohm R.A."/>
            <person name="Ortiz-Santana B."/>
            <person name="Ovrebo C."/>
            <person name="Racz N."/>
            <person name="Riley R."/>
            <person name="Savchenko A."/>
            <person name="Shiryaev A."/>
            <person name="Soop K."/>
            <person name="Spirin V."/>
            <person name="Szebenyi C."/>
            <person name="Tomsovsky M."/>
            <person name="Tulloss R.E."/>
            <person name="Uehling J."/>
            <person name="Grigoriev I.V."/>
            <person name="Vagvolgyi C."/>
            <person name="Papp T."/>
            <person name="Martin F.M."/>
            <person name="Miettinen O."/>
            <person name="Hibbett D.S."/>
            <person name="Nagy L.G."/>
        </authorList>
    </citation>
    <scope>NUCLEOTIDE SEQUENCE [LARGE SCALE GENOMIC DNA]</scope>
    <source>
        <strain evidence="2 3">CBS 121175</strain>
    </source>
</reference>
<dbReference type="Gene3D" id="3.40.50.300">
    <property type="entry name" value="P-loop containing nucleotide triphosphate hydrolases"/>
    <property type="match status" value="2"/>
</dbReference>
<dbReference type="SUPFAM" id="SSF52540">
    <property type="entry name" value="P-loop containing nucleoside triphosphate hydrolases"/>
    <property type="match status" value="1"/>
</dbReference>
<dbReference type="AlphaFoldDB" id="A0A5C3KJV1"/>
<feature type="domain" description="G" evidence="1">
    <location>
        <begin position="214"/>
        <end position="280"/>
    </location>
</feature>
<name>A0A5C3KJV1_COPMA</name>